<reference evidence="1" key="1">
    <citation type="submission" date="2023-03" db="EMBL/GenBank/DDBJ databases">
        <title>Massive genome expansion in bonnet fungi (Mycena s.s.) driven by repeated elements and novel gene families across ecological guilds.</title>
        <authorList>
            <consortium name="Lawrence Berkeley National Laboratory"/>
            <person name="Harder C.B."/>
            <person name="Miyauchi S."/>
            <person name="Viragh M."/>
            <person name="Kuo A."/>
            <person name="Thoen E."/>
            <person name="Andreopoulos B."/>
            <person name="Lu D."/>
            <person name="Skrede I."/>
            <person name="Drula E."/>
            <person name="Henrissat B."/>
            <person name="Morin E."/>
            <person name="Kohler A."/>
            <person name="Barry K."/>
            <person name="LaButti K."/>
            <person name="Morin E."/>
            <person name="Salamov A."/>
            <person name="Lipzen A."/>
            <person name="Mereny Z."/>
            <person name="Hegedus B."/>
            <person name="Baldrian P."/>
            <person name="Stursova M."/>
            <person name="Weitz H."/>
            <person name="Taylor A."/>
            <person name="Grigoriev I.V."/>
            <person name="Nagy L.G."/>
            <person name="Martin F."/>
            <person name="Kauserud H."/>
        </authorList>
    </citation>
    <scope>NUCLEOTIDE SEQUENCE</scope>
    <source>
        <strain evidence="1">CBHHK067</strain>
    </source>
</reference>
<comment type="caution">
    <text evidence="1">The sequence shown here is derived from an EMBL/GenBank/DDBJ whole genome shotgun (WGS) entry which is preliminary data.</text>
</comment>
<accession>A0AAD7DZ69</accession>
<name>A0AAD7DZ69_MYCRO</name>
<evidence type="ECO:0000313" key="2">
    <source>
        <dbReference type="Proteomes" id="UP001221757"/>
    </source>
</evidence>
<dbReference type="Proteomes" id="UP001221757">
    <property type="component" value="Unassembled WGS sequence"/>
</dbReference>
<sequence>MSSFNFNNYIRRVRWIVSPPISTSLILVEIREISLVEGSKLPVRPGITRGARFFPYSSPCKSRSSVARGSLVLPPGIHQCVPSSHPLSIFYFTISRRLLPPSIISDKRFPRCRTGIVTSPGLQCPLTGWALFCRSFFLPALCDGVYLPISRPFCVRLPPSIISDTPFTGVPFPFLPFLSPILISWAMAMAMGPPSLKRVPRGTPSGLVDHSDP</sequence>
<protein>
    <submittedName>
        <fullName evidence="1">Uncharacterized protein</fullName>
    </submittedName>
</protein>
<evidence type="ECO:0000313" key="1">
    <source>
        <dbReference type="EMBL" id="KAJ7702708.1"/>
    </source>
</evidence>
<dbReference type="AlphaFoldDB" id="A0AAD7DZ69"/>
<keyword evidence="2" id="KW-1185">Reference proteome</keyword>
<dbReference type="EMBL" id="JARKIE010000014">
    <property type="protein sequence ID" value="KAJ7702708.1"/>
    <property type="molecule type" value="Genomic_DNA"/>
</dbReference>
<proteinExistence type="predicted"/>
<organism evidence="1 2">
    <name type="scientific">Mycena rosella</name>
    <name type="common">Pink bonnet</name>
    <name type="synonym">Agaricus rosellus</name>
    <dbReference type="NCBI Taxonomy" id="1033263"/>
    <lineage>
        <taxon>Eukaryota</taxon>
        <taxon>Fungi</taxon>
        <taxon>Dikarya</taxon>
        <taxon>Basidiomycota</taxon>
        <taxon>Agaricomycotina</taxon>
        <taxon>Agaricomycetes</taxon>
        <taxon>Agaricomycetidae</taxon>
        <taxon>Agaricales</taxon>
        <taxon>Marasmiineae</taxon>
        <taxon>Mycenaceae</taxon>
        <taxon>Mycena</taxon>
    </lineage>
</organism>
<gene>
    <name evidence="1" type="ORF">B0H17DRAFT_119057</name>
</gene>